<dbReference type="GeneID" id="110221676"/>
<proteinExistence type="predicted"/>
<evidence type="ECO:0000313" key="3">
    <source>
        <dbReference type="RefSeq" id="XP_020862039.1"/>
    </source>
</evidence>
<dbReference type="Proteomes" id="UP000515140">
    <property type="component" value="Unplaced"/>
</dbReference>
<sequence>MSAVAAAVPSRTSKFPYLPPTSPPSSPFLSSSFPRPGHPAPTAALGKRSSWWGVGAPSRSPIRLPRASGEMASGAFLAQAAGAGPGGGDGNLSNMEYQGTDLCFLCFEFGEKSKHGNSHKDNLY</sequence>
<feature type="region of interest" description="Disordered" evidence="1">
    <location>
        <begin position="1"/>
        <end position="47"/>
    </location>
</feature>
<name>A0A6P5M0M7_PHACI</name>
<accession>A0A6P5M0M7</accession>
<gene>
    <name evidence="3" type="primary">LOC110221676</name>
</gene>
<dbReference type="RefSeq" id="XP_020862039.1">
    <property type="nucleotide sequence ID" value="XM_021006380.1"/>
</dbReference>
<keyword evidence="2" id="KW-1185">Reference proteome</keyword>
<feature type="compositionally biased region" description="Pro residues" evidence="1">
    <location>
        <begin position="17"/>
        <end position="26"/>
    </location>
</feature>
<evidence type="ECO:0000313" key="2">
    <source>
        <dbReference type="Proteomes" id="UP000515140"/>
    </source>
</evidence>
<evidence type="ECO:0000256" key="1">
    <source>
        <dbReference type="SAM" id="MobiDB-lite"/>
    </source>
</evidence>
<organism evidence="2 3">
    <name type="scientific">Phascolarctos cinereus</name>
    <name type="common">Koala</name>
    <dbReference type="NCBI Taxonomy" id="38626"/>
    <lineage>
        <taxon>Eukaryota</taxon>
        <taxon>Metazoa</taxon>
        <taxon>Chordata</taxon>
        <taxon>Craniata</taxon>
        <taxon>Vertebrata</taxon>
        <taxon>Euteleostomi</taxon>
        <taxon>Mammalia</taxon>
        <taxon>Metatheria</taxon>
        <taxon>Diprotodontia</taxon>
        <taxon>Phascolarctidae</taxon>
        <taxon>Phascolarctos</taxon>
    </lineage>
</organism>
<dbReference type="AlphaFoldDB" id="A0A6P5M0M7"/>
<protein>
    <submittedName>
        <fullName evidence="3">Double homeobox protein 4C-like isoform X2</fullName>
    </submittedName>
</protein>
<reference evidence="3" key="1">
    <citation type="submission" date="2025-08" db="UniProtKB">
        <authorList>
            <consortium name="RefSeq"/>
        </authorList>
    </citation>
    <scope>IDENTIFICATION</scope>
    <source>
        <tissue evidence="3">Spleen</tissue>
    </source>
</reference>